<keyword evidence="3" id="KW-1185">Reference proteome</keyword>
<accession>A0AAD7M5G8</accession>
<evidence type="ECO:0000313" key="3">
    <source>
        <dbReference type="Proteomes" id="UP001163823"/>
    </source>
</evidence>
<sequence>MCHCYASLEQLRIEDSCNSLRCFSLHFFPKLKRLALNGCKHLETLSSSEEHQPFITSLSWLQIWGCPKFVTFGKREFSAPKLEWFRIADMENLKSLPEQMHTLLLSLGELILIDCLLVESFSEGGLPTKIRELSIYHCSKLIASRMNWGLCRLHSLQYFCISCGYDNVESFPEKGLLPTSLSTLSFYECWNLKSVHHKGLLCLISLKELSITDCPKLQGIPAEGLPGSLSILKVRGLCPMAKQRCQKEKGEDWHKIAHIPCIQIDEEIIT</sequence>
<name>A0AAD7M5G8_QUISA</name>
<dbReference type="AlphaFoldDB" id="A0AAD7M5G8"/>
<dbReference type="InterPro" id="IPR032675">
    <property type="entry name" value="LRR_dom_sf"/>
</dbReference>
<evidence type="ECO:0000256" key="1">
    <source>
        <dbReference type="ARBA" id="ARBA00022821"/>
    </source>
</evidence>
<dbReference type="KEGG" id="qsa:O6P43_013107"/>
<reference evidence="2" key="1">
    <citation type="journal article" date="2023" name="Science">
        <title>Elucidation of the pathway for biosynthesis of saponin adjuvants from the soapbark tree.</title>
        <authorList>
            <person name="Reed J."/>
            <person name="Orme A."/>
            <person name="El-Demerdash A."/>
            <person name="Owen C."/>
            <person name="Martin L.B.B."/>
            <person name="Misra R.C."/>
            <person name="Kikuchi S."/>
            <person name="Rejzek M."/>
            <person name="Martin A.C."/>
            <person name="Harkess A."/>
            <person name="Leebens-Mack J."/>
            <person name="Louveau T."/>
            <person name="Stephenson M.J."/>
            <person name="Osbourn A."/>
        </authorList>
    </citation>
    <scope>NUCLEOTIDE SEQUENCE</scope>
    <source>
        <strain evidence="2">S10</strain>
    </source>
</reference>
<dbReference type="Proteomes" id="UP001163823">
    <property type="component" value="Chromosome 5"/>
</dbReference>
<comment type="caution">
    <text evidence="2">The sequence shown here is derived from an EMBL/GenBank/DDBJ whole genome shotgun (WGS) entry which is preliminary data.</text>
</comment>
<dbReference type="Gene3D" id="3.80.10.10">
    <property type="entry name" value="Ribonuclease Inhibitor"/>
    <property type="match status" value="2"/>
</dbReference>
<dbReference type="EMBL" id="JARAOO010000005">
    <property type="protein sequence ID" value="KAJ7969100.1"/>
    <property type="molecule type" value="Genomic_DNA"/>
</dbReference>
<keyword evidence="1" id="KW-0611">Plant defense</keyword>
<dbReference type="SUPFAM" id="SSF52058">
    <property type="entry name" value="L domain-like"/>
    <property type="match status" value="1"/>
</dbReference>
<dbReference type="GO" id="GO:0006952">
    <property type="term" value="P:defense response"/>
    <property type="evidence" value="ECO:0007669"/>
    <property type="project" value="UniProtKB-KW"/>
</dbReference>
<gene>
    <name evidence="2" type="ORF">O6P43_013107</name>
</gene>
<dbReference type="PANTHER" id="PTHR36766">
    <property type="entry name" value="PLANT BROAD-SPECTRUM MILDEW RESISTANCE PROTEIN RPW8"/>
    <property type="match status" value="1"/>
</dbReference>
<organism evidence="2 3">
    <name type="scientific">Quillaja saponaria</name>
    <name type="common">Soap bark tree</name>
    <dbReference type="NCBI Taxonomy" id="32244"/>
    <lineage>
        <taxon>Eukaryota</taxon>
        <taxon>Viridiplantae</taxon>
        <taxon>Streptophyta</taxon>
        <taxon>Embryophyta</taxon>
        <taxon>Tracheophyta</taxon>
        <taxon>Spermatophyta</taxon>
        <taxon>Magnoliopsida</taxon>
        <taxon>eudicotyledons</taxon>
        <taxon>Gunneridae</taxon>
        <taxon>Pentapetalae</taxon>
        <taxon>rosids</taxon>
        <taxon>fabids</taxon>
        <taxon>Fabales</taxon>
        <taxon>Quillajaceae</taxon>
        <taxon>Quillaja</taxon>
    </lineage>
</organism>
<dbReference type="PANTHER" id="PTHR36766:SF61">
    <property type="entry name" value="NB-ARC DOMAIN DISEASE RESISTANCE PROTEIN"/>
    <property type="match status" value="1"/>
</dbReference>
<evidence type="ECO:0000313" key="2">
    <source>
        <dbReference type="EMBL" id="KAJ7969100.1"/>
    </source>
</evidence>
<proteinExistence type="predicted"/>
<protein>
    <submittedName>
        <fullName evidence="2">Disease resistance protein</fullName>
    </submittedName>
</protein>